<evidence type="ECO:0000313" key="3">
    <source>
        <dbReference type="EMBL" id="SHG55051.1"/>
    </source>
</evidence>
<evidence type="ECO:0000259" key="2">
    <source>
        <dbReference type="Pfam" id="PF05425"/>
    </source>
</evidence>
<keyword evidence="1" id="KW-1133">Transmembrane helix</keyword>
<feature type="domain" description="Copper resistance protein D" evidence="2">
    <location>
        <begin position="43"/>
        <end position="133"/>
    </location>
</feature>
<organism evidence="3 4">
    <name type="scientific">Winogradskyella jejuensis</name>
    <dbReference type="NCBI Taxonomy" id="1089305"/>
    <lineage>
        <taxon>Bacteria</taxon>
        <taxon>Pseudomonadati</taxon>
        <taxon>Bacteroidota</taxon>
        <taxon>Flavobacteriia</taxon>
        <taxon>Flavobacteriales</taxon>
        <taxon>Flavobacteriaceae</taxon>
        <taxon>Winogradskyella</taxon>
    </lineage>
</organism>
<keyword evidence="4" id="KW-1185">Reference proteome</keyword>
<feature type="transmembrane region" description="Helical" evidence="1">
    <location>
        <begin position="6"/>
        <end position="29"/>
    </location>
</feature>
<name>A0A1M5KQL2_9FLAO</name>
<dbReference type="AlphaFoldDB" id="A0A1M5KQL2"/>
<dbReference type="Pfam" id="PF05425">
    <property type="entry name" value="CopD"/>
    <property type="match status" value="1"/>
</dbReference>
<keyword evidence="1" id="KW-0812">Transmembrane</keyword>
<dbReference type="OrthoDB" id="1162754at2"/>
<keyword evidence="1" id="KW-0472">Membrane</keyword>
<proteinExistence type="predicted"/>
<dbReference type="STRING" id="1089305.SAMN05444148_0404"/>
<dbReference type="EMBL" id="FQWS01000001">
    <property type="protein sequence ID" value="SHG55051.1"/>
    <property type="molecule type" value="Genomic_DNA"/>
</dbReference>
<dbReference type="RefSeq" id="WP_073082334.1">
    <property type="nucleotide sequence ID" value="NZ_FQWS01000001.1"/>
</dbReference>
<evidence type="ECO:0000313" key="4">
    <source>
        <dbReference type="Proteomes" id="UP000184522"/>
    </source>
</evidence>
<dbReference type="Proteomes" id="UP000184522">
    <property type="component" value="Unassembled WGS sequence"/>
</dbReference>
<accession>A0A1M5KQL2</accession>
<feature type="transmembrane region" description="Helical" evidence="1">
    <location>
        <begin position="90"/>
        <end position="107"/>
    </location>
</feature>
<protein>
    <submittedName>
        <fullName evidence="3">Copper resistance protein D</fullName>
    </submittedName>
</protein>
<sequence>MIKAVVFLHIVSATIWTGGHLILSLGFLPAALKRNDFSIIEAFESRYERIGIPSLIILLATGVYMTIFYAPNLFEFDLYDHYSRHIILKYSTLIVTILLAIHARFFLIPKRKLKPLAFHIVAVTILAVFFVFLGYSARSGGLL</sequence>
<dbReference type="InterPro" id="IPR008457">
    <property type="entry name" value="Cu-R_CopD_dom"/>
</dbReference>
<evidence type="ECO:0000256" key="1">
    <source>
        <dbReference type="SAM" id="Phobius"/>
    </source>
</evidence>
<feature type="transmembrane region" description="Helical" evidence="1">
    <location>
        <begin position="116"/>
        <end position="137"/>
    </location>
</feature>
<reference evidence="4" key="1">
    <citation type="submission" date="2016-11" db="EMBL/GenBank/DDBJ databases">
        <authorList>
            <person name="Varghese N."/>
            <person name="Submissions S."/>
        </authorList>
    </citation>
    <scope>NUCLEOTIDE SEQUENCE [LARGE SCALE GENOMIC DNA]</scope>
    <source>
        <strain evidence="4">DSM 25330</strain>
    </source>
</reference>
<dbReference type="GO" id="GO:0016020">
    <property type="term" value="C:membrane"/>
    <property type="evidence" value="ECO:0007669"/>
    <property type="project" value="InterPro"/>
</dbReference>
<gene>
    <name evidence="3" type="ORF">SAMN05444148_0404</name>
</gene>
<feature type="transmembrane region" description="Helical" evidence="1">
    <location>
        <begin position="50"/>
        <end position="70"/>
    </location>
</feature>